<evidence type="ECO:0000256" key="5">
    <source>
        <dbReference type="ARBA" id="ARBA00023136"/>
    </source>
</evidence>
<dbReference type="InterPro" id="IPR036938">
    <property type="entry name" value="PAP2/HPO_sf"/>
</dbReference>
<evidence type="ECO:0000256" key="4">
    <source>
        <dbReference type="ARBA" id="ARBA00022989"/>
    </source>
</evidence>
<feature type="transmembrane region" description="Helical" evidence="7">
    <location>
        <begin position="152"/>
        <end position="173"/>
    </location>
</feature>
<evidence type="ECO:0000259" key="8">
    <source>
        <dbReference type="SMART" id="SM00014"/>
    </source>
</evidence>
<dbReference type="AlphaFoldDB" id="A0A4Y7QAW2"/>
<protein>
    <submittedName>
        <fullName evidence="9">PAP2-domain-containing protein</fullName>
    </submittedName>
</protein>
<accession>A0A4Y7QAW2</accession>
<feature type="transmembrane region" description="Helical" evidence="7">
    <location>
        <begin position="54"/>
        <end position="76"/>
    </location>
</feature>
<comment type="similarity">
    <text evidence="2">Belongs to the PA-phosphatase related phosphoesterase family.</text>
</comment>
<dbReference type="PANTHER" id="PTHR10165">
    <property type="entry name" value="LIPID PHOSPHATE PHOSPHATASE"/>
    <property type="match status" value="1"/>
</dbReference>
<feature type="transmembrane region" description="Helical" evidence="7">
    <location>
        <begin position="6"/>
        <end position="24"/>
    </location>
</feature>
<feature type="transmembrane region" description="Helical" evidence="7">
    <location>
        <begin position="185"/>
        <end position="203"/>
    </location>
</feature>
<dbReference type="GO" id="GO:0046839">
    <property type="term" value="P:phospholipid dephosphorylation"/>
    <property type="evidence" value="ECO:0007669"/>
    <property type="project" value="TreeGrafter"/>
</dbReference>
<evidence type="ECO:0000256" key="2">
    <source>
        <dbReference type="ARBA" id="ARBA00008816"/>
    </source>
</evidence>
<dbReference type="InterPro" id="IPR000326">
    <property type="entry name" value="PAP2/HPO"/>
</dbReference>
<dbReference type="GO" id="GO:0006644">
    <property type="term" value="P:phospholipid metabolic process"/>
    <property type="evidence" value="ECO:0007669"/>
    <property type="project" value="InterPro"/>
</dbReference>
<organism evidence="9 10">
    <name type="scientific">Rickenella mellea</name>
    <dbReference type="NCBI Taxonomy" id="50990"/>
    <lineage>
        <taxon>Eukaryota</taxon>
        <taxon>Fungi</taxon>
        <taxon>Dikarya</taxon>
        <taxon>Basidiomycota</taxon>
        <taxon>Agaricomycotina</taxon>
        <taxon>Agaricomycetes</taxon>
        <taxon>Hymenochaetales</taxon>
        <taxon>Rickenellaceae</taxon>
        <taxon>Rickenella</taxon>
    </lineage>
</organism>
<dbReference type="GO" id="GO:0016020">
    <property type="term" value="C:membrane"/>
    <property type="evidence" value="ECO:0007669"/>
    <property type="project" value="UniProtKB-SubCell"/>
</dbReference>
<dbReference type="OrthoDB" id="8907274at2759"/>
<dbReference type="FunFam" id="1.20.144.10:FF:000017">
    <property type="entry name" value="Diacylglycerol pyrophosphate phosphatase 1"/>
    <property type="match status" value="1"/>
</dbReference>
<dbReference type="EMBL" id="ML170165">
    <property type="protein sequence ID" value="TDL24807.1"/>
    <property type="molecule type" value="Genomic_DNA"/>
</dbReference>
<sequence>MRLLYSYAPDWILTIILAAIFFSLDKVPGFKREFSIDDTSLRYPYAVHERVPNWALYIIAFVAPLVIQSILNVLTVRTWWDFHNATLGLILSLSLTGAFTQFTKITVGRPRPDIISRCQPPSGVTNPPYGLVSVAICTQTDQAILRDGWRSFFSGHSSLSFAGLGFLSFYLAGKLHLFDERGHTHKAWIALTPLAGASLVAISRTMDYRHHWHDVLVGSFVGLLFSFFAYRQYYPPLSSPLSHHPFAPRIPRDGGDEGSEGPILPTANHPNTNTNSMGRGSTTARGHNNRPSSELFVPHGERYRDSFSNEHLDGEGFGSSAQDVELEGTVRRTNPELEDIYKPQGRVAESRVG</sequence>
<evidence type="ECO:0000256" key="1">
    <source>
        <dbReference type="ARBA" id="ARBA00004141"/>
    </source>
</evidence>
<dbReference type="CDD" id="cd03390">
    <property type="entry name" value="PAP2_containing_1_like"/>
    <property type="match status" value="1"/>
</dbReference>
<feature type="transmembrane region" description="Helical" evidence="7">
    <location>
        <begin position="215"/>
        <end position="234"/>
    </location>
</feature>
<reference evidence="9 10" key="1">
    <citation type="submission" date="2018-06" db="EMBL/GenBank/DDBJ databases">
        <title>A transcriptomic atlas of mushroom development highlights an independent origin of complex multicellularity.</title>
        <authorList>
            <consortium name="DOE Joint Genome Institute"/>
            <person name="Krizsan K."/>
            <person name="Almasi E."/>
            <person name="Merenyi Z."/>
            <person name="Sahu N."/>
            <person name="Viragh M."/>
            <person name="Koszo T."/>
            <person name="Mondo S."/>
            <person name="Kiss B."/>
            <person name="Balint B."/>
            <person name="Kues U."/>
            <person name="Barry K."/>
            <person name="Hegedus J.C."/>
            <person name="Henrissat B."/>
            <person name="Johnson J."/>
            <person name="Lipzen A."/>
            <person name="Ohm R."/>
            <person name="Nagy I."/>
            <person name="Pangilinan J."/>
            <person name="Yan J."/>
            <person name="Xiong Y."/>
            <person name="Grigoriev I.V."/>
            <person name="Hibbett D.S."/>
            <person name="Nagy L.G."/>
        </authorList>
    </citation>
    <scope>NUCLEOTIDE SEQUENCE [LARGE SCALE GENOMIC DNA]</scope>
    <source>
        <strain evidence="9 10">SZMC22713</strain>
    </source>
</reference>
<dbReference type="PANTHER" id="PTHR10165:SF35">
    <property type="entry name" value="RE23632P"/>
    <property type="match status" value="1"/>
</dbReference>
<keyword evidence="10" id="KW-1185">Reference proteome</keyword>
<keyword evidence="5 7" id="KW-0472">Membrane</keyword>
<comment type="subcellular location">
    <subcellularLocation>
        <location evidence="1">Membrane</location>
        <topology evidence="1">Multi-pass membrane protein</topology>
    </subcellularLocation>
</comment>
<feature type="compositionally biased region" description="Polar residues" evidence="6">
    <location>
        <begin position="268"/>
        <end position="292"/>
    </location>
</feature>
<gene>
    <name evidence="9" type="ORF">BD410DRAFT_744455</name>
</gene>
<name>A0A4Y7QAW2_9AGAM</name>
<evidence type="ECO:0000313" key="9">
    <source>
        <dbReference type="EMBL" id="TDL24807.1"/>
    </source>
</evidence>
<feature type="domain" description="Phosphatidic acid phosphatase type 2/haloperoxidase" evidence="8">
    <location>
        <begin position="87"/>
        <end position="230"/>
    </location>
</feature>
<feature type="region of interest" description="Disordered" evidence="6">
    <location>
        <begin position="244"/>
        <end position="296"/>
    </location>
</feature>
<dbReference type="SUPFAM" id="SSF48317">
    <property type="entry name" value="Acid phosphatase/Vanadium-dependent haloperoxidase"/>
    <property type="match status" value="1"/>
</dbReference>
<keyword evidence="4 7" id="KW-1133">Transmembrane helix</keyword>
<dbReference type="Proteomes" id="UP000294933">
    <property type="component" value="Unassembled WGS sequence"/>
</dbReference>
<dbReference type="STRING" id="50990.A0A4Y7QAW2"/>
<dbReference type="InterPro" id="IPR043216">
    <property type="entry name" value="PAP-like"/>
</dbReference>
<evidence type="ECO:0000256" key="3">
    <source>
        <dbReference type="ARBA" id="ARBA00022692"/>
    </source>
</evidence>
<dbReference type="Pfam" id="PF01569">
    <property type="entry name" value="PAP2"/>
    <property type="match status" value="1"/>
</dbReference>
<dbReference type="VEuPathDB" id="FungiDB:BD410DRAFT_744455"/>
<proteinExistence type="inferred from homology"/>
<evidence type="ECO:0000256" key="6">
    <source>
        <dbReference type="SAM" id="MobiDB-lite"/>
    </source>
</evidence>
<dbReference type="SMART" id="SM00014">
    <property type="entry name" value="acidPPc"/>
    <property type="match status" value="1"/>
</dbReference>
<dbReference type="Gene3D" id="1.20.144.10">
    <property type="entry name" value="Phosphatidic acid phosphatase type 2/haloperoxidase"/>
    <property type="match status" value="1"/>
</dbReference>
<evidence type="ECO:0000313" key="10">
    <source>
        <dbReference type="Proteomes" id="UP000294933"/>
    </source>
</evidence>
<evidence type="ECO:0000256" key="7">
    <source>
        <dbReference type="SAM" id="Phobius"/>
    </source>
</evidence>
<dbReference type="GO" id="GO:0008195">
    <property type="term" value="F:phosphatidate phosphatase activity"/>
    <property type="evidence" value="ECO:0007669"/>
    <property type="project" value="TreeGrafter"/>
</dbReference>
<keyword evidence="3 7" id="KW-0812">Transmembrane</keyword>